<feature type="compositionally biased region" description="Low complexity" evidence="8">
    <location>
        <begin position="484"/>
        <end position="501"/>
    </location>
</feature>
<dbReference type="Gene3D" id="3.30.70.330">
    <property type="match status" value="4"/>
</dbReference>
<dbReference type="GO" id="GO:0005737">
    <property type="term" value="C:cytoplasm"/>
    <property type="evidence" value="ECO:0007669"/>
    <property type="project" value="UniProtKB-SubCell"/>
</dbReference>
<gene>
    <name evidence="10" type="ORF">RF11_01559</name>
</gene>
<proteinExistence type="predicted"/>
<dbReference type="AlphaFoldDB" id="A0A0C2MEL6"/>
<evidence type="ECO:0000313" key="10">
    <source>
        <dbReference type="EMBL" id="KII62849.1"/>
    </source>
</evidence>
<evidence type="ECO:0000256" key="3">
    <source>
        <dbReference type="ARBA" id="ARBA00022490"/>
    </source>
</evidence>
<dbReference type="InterPro" id="IPR012677">
    <property type="entry name" value="Nucleotide-bd_a/b_plait_sf"/>
</dbReference>
<dbReference type="FunFam" id="3.30.70.330:FF:000651">
    <property type="entry name" value="Poly(A) binding protein cytoplasmic 1 like"/>
    <property type="match status" value="1"/>
</dbReference>
<feature type="compositionally biased region" description="Polar residues" evidence="8">
    <location>
        <begin position="473"/>
        <end position="483"/>
    </location>
</feature>
<dbReference type="EMBL" id="JWZT01004865">
    <property type="protein sequence ID" value="KII62849.1"/>
    <property type="molecule type" value="Genomic_DNA"/>
</dbReference>
<evidence type="ECO:0000313" key="11">
    <source>
        <dbReference type="Proteomes" id="UP000031668"/>
    </source>
</evidence>
<dbReference type="InterPro" id="IPR006515">
    <property type="entry name" value="PABP_1234"/>
</dbReference>
<comment type="subcellular location">
    <subcellularLocation>
        <location evidence="2">Cytoplasm</location>
    </subcellularLocation>
    <subcellularLocation>
        <location evidence="1">Nucleus</location>
    </subcellularLocation>
</comment>
<dbReference type="InterPro" id="IPR000504">
    <property type="entry name" value="RRM_dom"/>
</dbReference>
<dbReference type="SMART" id="SM00361">
    <property type="entry name" value="RRM_1"/>
    <property type="match status" value="3"/>
</dbReference>
<evidence type="ECO:0000256" key="2">
    <source>
        <dbReference type="ARBA" id="ARBA00004496"/>
    </source>
</evidence>
<keyword evidence="4" id="KW-0677">Repeat</keyword>
<dbReference type="OMA" id="MIRITYS"/>
<keyword evidence="3" id="KW-0963">Cytoplasm</keyword>
<dbReference type="GO" id="GO:0005634">
    <property type="term" value="C:nucleus"/>
    <property type="evidence" value="ECO:0007669"/>
    <property type="project" value="UniProtKB-SubCell"/>
</dbReference>
<evidence type="ECO:0000256" key="6">
    <source>
        <dbReference type="ARBA" id="ARBA00023242"/>
    </source>
</evidence>
<evidence type="ECO:0000256" key="7">
    <source>
        <dbReference type="PROSITE-ProRule" id="PRU00176"/>
    </source>
</evidence>
<name>A0A0C2MEL6_THEKT</name>
<dbReference type="Proteomes" id="UP000031668">
    <property type="component" value="Unassembled WGS sequence"/>
</dbReference>
<dbReference type="SUPFAM" id="SSF54928">
    <property type="entry name" value="RNA-binding domain, RBD"/>
    <property type="match status" value="3"/>
</dbReference>
<evidence type="ECO:0000256" key="1">
    <source>
        <dbReference type="ARBA" id="ARBA00004123"/>
    </source>
</evidence>
<evidence type="ECO:0000256" key="5">
    <source>
        <dbReference type="ARBA" id="ARBA00022884"/>
    </source>
</evidence>
<dbReference type="PROSITE" id="PS50102">
    <property type="entry name" value="RRM"/>
    <property type="match status" value="4"/>
</dbReference>
<dbReference type="InterPro" id="IPR003954">
    <property type="entry name" value="RRM_euk-type"/>
</dbReference>
<feature type="domain" description="RRM" evidence="9">
    <location>
        <begin position="49"/>
        <end position="127"/>
    </location>
</feature>
<dbReference type="OrthoDB" id="19742at2759"/>
<accession>A0A0C2MEL6</accession>
<feature type="domain" description="RRM" evidence="9">
    <location>
        <begin position="230"/>
        <end position="308"/>
    </location>
</feature>
<dbReference type="PANTHER" id="PTHR48027">
    <property type="entry name" value="HETEROGENEOUS NUCLEAR RIBONUCLEOPROTEIN 87F-RELATED"/>
    <property type="match status" value="1"/>
</dbReference>
<evidence type="ECO:0000256" key="8">
    <source>
        <dbReference type="SAM" id="MobiDB-lite"/>
    </source>
</evidence>
<dbReference type="Pfam" id="PF00076">
    <property type="entry name" value="RRM_1"/>
    <property type="match status" value="4"/>
</dbReference>
<keyword evidence="5 7" id="KW-0694">RNA-binding</keyword>
<organism evidence="10 11">
    <name type="scientific">Thelohanellus kitauei</name>
    <name type="common">Myxosporean</name>
    <dbReference type="NCBI Taxonomy" id="669202"/>
    <lineage>
        <taxon>Eukaryota</taxon>
        <taxon>Metazoa</taxon>
        <taxon>Cnidaria</taxon>
        <taxon>Myxozoa</taxon>
        <taxon>Myxosporea</taxon>
        <taxon>Bivalvulida</taxon>
        <taxon>Platysporina</taxon>
        <taxon>Myxobolidae</taxon>
        <taxon>Thelohanellus</taxon>
    </lineage>
</organism>
<evidence type="ECO:0000259" key="9">
    <source>
        <dbReference type="PROSITE" id="PS50102"/>
    </source>
</evidence>
<reference evidence="10 11" key="1">
    <citation type="journal article" date="2014" name="Genome Biol. Evol.">
        <title>The genome of the myxosporean Thelohanellus kitauei shows adaptations to nutrient acquisition within its fish host.</title>
        <authorList>
            <person name="Yang Y."/>
            <person name="Xiong J."/>
            <person name="Zhou Z."/>
            <person name="Huo F."/>
            <person name="Miao W."/>
            <person name="Ran C."/>
            <person name="Liu Y."/>
            <person name="Zhang J."/>
            <person name="Feng J."/>
            <person name="Wang M."/>
            <person name="Wang M."/>
            <person name="Wang L."/>
            <person name="Yao B."/>
        </authorList>
    </citation>
    <scope>NUCLEOTIDE SEQUENCE [LARGE SCALE GENOMIC DNA]</scope>
    <source>
        <strain evidence="10">Wuqing</strain>
    </source>
</reference>
<dbReference type="SMART" id="SM00360">
    <property type="entry name" value="RRM"/>
    <property type="match status" value="4"/>
</dbReference>
<keyword evidence="6" id="KW-0539">Nucleus</keyword>
<keyword evidence="11" id="KW-1185">Reference proteome</keyword>
<sequence>MTQANETAAVSVTPHIPGAQIPNPTILPQTVGFTPVAPSVALGPNINIASLYVGELKPEVSEQLLWNIFSAYGQVLSVKVCRDSQTQTSLGYAYINFRTSQEAEKAMEAVNFSNIDGRPCRVMWSMRDSTRRKFGIGNLFIKNIDPDLDAKSLHQAFSSFGPVLSCKIALDEYGLSKGYGFVQFLNEADADLARERSNGVEFRNKVTVVNKFIPKAERKDAKPINPHEFTNLFVKNFGKDWSEDDLKKKFERFGEITSVCVRKNENNESMGYGFVNFAKHECAAAAAKDLNGSKIENGNEITVCRAMKLRERKAYLRRQYEERKRENFKKNQSLNLYVKNFDENVTDAKLSEIFQDFGEIKSAHVMKDDNNRSRCFGFVCFTKPEDAQKAIDSMHLKVYEGRPLYVAHAQSKEERRKTFEQQTLNNSFRGPMMAPPGGVQFVYPGAFPYAPQPQFSRFQQQGANRNQQRGAQHASNQPGQQYPQGIQRGYNNYQQGGNYQGSYRARGNNGGGMARSNPSTYQQRQHQPQNQAQPVQVTVNQVSTEGAPRSKREDVKVQPAKPQSDLRMEFNNKIFQICQNMFKQKNYDDEYLYRVSGIVVDYFSNDSSAHLNTKDADIVDALGHAYESVLADSRSKT</sequence>
<evidence type="ECO:0000256" key="4">
    <source>
        <dbReference type="ARBA" id="ARBA00022737"/>
    </source>
</evidence>
<comment type="caution">
    <text evidence="10">The sequence shown here is derived from an EMBL/GenBank/DDBJ whole genome shotgun (WGS) entry which is preliminary data.</text>
</comment>
<feature type="compositionally biased region" description="Low complexity" evidence="8">
    <location>
        <begin position="459"/>
        <end position="472"/>
    </location>
</feature>
<protein>
    <submittedName>
        <fullName evidence="10">Polyadenylate-binding protein, cytoplasmic and nuclear</fullName>
    </submittedName>
</protein>
<feature type="region of interest" description="Disordered" evidence="8">
    <location>
        <begin position="459"/>
        <end position="564"/>
    </location>
</feature>
<feature type="domain" description="RRM" evidence="9">
    <location>
        <begin position="137"/>
        <end position="214"/>
    </location>
</feature>
<dbReference type="InterPro" id="IPR035979">
    <property type="entry name" value="RBD_domain_sf"/>
</dbReference>
<dbReference type="NCBIfam" id="TIGR01628">
    <property type="entry name" value="PABP-1234"/>
    <property type="match status" value="1"/>
</dbReference>
<feature type="region of interest" description="Disordered" evidence="8">
    <location>
        <begin position="411"/>
        <end position="431"/>
    </location>
</feature>
<dbReference type="InterPro" id="IPR052462">
    <property type="entry name" value="SLIRP/GR-RBP-like"/>
</dbReference>
<dbReference type="GO" id="GO:0003723">
    <property type="term" value="F:RNA binding"/>
    <property type="evidence" value="ECO:0007669"/>
    <property type="project" value="UniProtKB-UniRule"/>
</dbReference>
<feature type="domain" description="RRM" evidence="9">
    <location>
        <begin position="334"/>
        <end position="411"/>
    </location>
</feature>
<feature type="compositionally biased region" description="Low complexity" evidence="8">
    <location>
        <begin position="522"/>
        <end position="542"/>
    </location>
</feature>